<dbReference type="Gene3D" id="3.40.50.1240">
    <property type="entry name" value="Phosphoglycerate mutase-like"/>
    <property type="match status" value="1"/>
</dbReference>
<evidence type="ECO:0000313" key="2">
    <source>
        <dbReference type="Proteomes" id="UP000019402"/>
    </source>
</evidence>
<accession>W7Y6M4</accession>
<dbReference type="AlphaFoldDB" id="W7Y6M4"/>
<dbReference type="eggNOG" id="COG2062">
    <property type="taxonomic scope" value="Bacteria"/>
</dbReference>
<reference evidence="1 2" key="1">
    <citation type="journal article" date="2014" name="Genome Announc.">
        <title>Draft Genome Sequence of Cytophaga fermentans JCM 21142T, a Facultative Anaerobe Isolated from Marine Mud.</title>
        <authorList>
            <person name="Starns D."/>
            <person name="Oshima K."/>
            <person name="Suda W."/>
            <person name="Iino T."/>
            <person name="Yuki M."/>
            <person name="Inoue J."/>
            <person name="Kitamura K."/>
            <person name="Iida T."/>
            <person name="Darby A."/>
            <person name="Hattori M."/>
            <person name="Ohkuma M."/>
        </authorList>
    </citation>
    <scope>NUCLEOTIDE SEQUENCE [LARGE SCALE GENOMIC DNA]</scope>
    <source>
        <strain evidence="1 2">JCM 21142</strain>
    </source>
</reference>
<comment type="caution">
    <text evidence="1">The sequence shown here is derived from an EMBL/GenBank/DDBJ whole genome shotgun (WGS) entry which is preliminary data.</text>
</comment>
<sequence>MGIENCSGQLGFTILSYMKNIILVRHAKTEALTDFDKSDFERELLPRGQKDSVLMAEQLKKKGIMPDLFITSSAKRAEQTAQIYAEQLGYPEDKIMKERFIYDGFTTAEMLRFLGQFDEQYNTIIIFGHNPDIAGFTVNLVDEDLYHFPTSCTTALHFSIKSWKDIEPHQGGLITYMYPKQFK</sequence>
<keyword evidence="2" id="KW-1185">Reference proteome</keyword>
<protein>
    <submittedName>
        <fullName evidence="1">Phosphohistidine phosphatase</fullName>
    </submittedName>
</protein>
<dbReference type="InterPro" id="IPR013078">
    <property type="entry name" value="His_Pase_superF_clade-1"/>
</dbReference>
<evidence type="ECO:0000313" key="1">
    <source>
        <dbReference type="EMBL" id="GAF03882.1"/>
    </source>
</evidence>
<proteinExistence type="predicted"/>
<dbReference type="PANTHER" id="PTHR47623">
    <property type="entry name" value="OS09G0287300 PROTEIN"/>
    <property type="match status" value="1"/>
</dbReference>
<dbReference type="STRING" id="869213.GCA_000517085_02271"/>
<dbReference type="Pfam" id="PF00300">
    <property type="entry name" value="His_Phos_1"/>
    <property type="match status" value="1"/>
</dbReference>
<dbReference type="InterPro" id="IPR029033">
    <property type="entry name" value="His_PPase_superfam"/>
</dbReference>
<gene>
    <name evidence="1" type="ORF">JCM21142_72570</name>
</gene>
<organism evidence="1 2">
    <name type="scientific">Saccharicrinis fermentans DSM 9555 = JCM 21142</name>
    <dbReference type="NCBI Taxonomy" id="869213"/>
    <lineage>
        <taxon>Bacteria</taxon>
        <taxon>Pseudomonadati</taxon>
        <taxon>Bacteroidota</taxon>
        <taxon>Bacteroidia</taxon>
        <taxon>Marinilabiliales</taxon>
        <taxon>Marinilabiliaceae</taxon>
        <taxon>Saccharicrinis</taxon>
    </lineage>
</organism>
<dbReference type="SUPFAM" id="SSF53254">
    <property type="entry name" value="Phosphoglycerate mutase-like"/>
    <property type="match status" value="1"/>
</dbReference>
<name>W7Y6M4_9BACT</name>
<dbReference type="PANTHER" id="PTHR47623:SF1">
    <property type="entry name" value="OS09G0287300 PROTEIN"/>
    <property type="match status" value="1"/>
</dbReference>
<dbReference type="Proteomes" id="UP000019402">
    <property type="component" value="Unassembled WGS sequence"/>
</dbReference>
<dbReference type="CDD" id="cd07067">
    <property type="entry name" value="HP_PGM_like"/>
    <property type="match status" value="1"/>
</dbReference>
<dbReference type="EMBL" id="BAMD01000032">
    <property type="protein sequence ID" value="GAF03882.1"/>
    <property type="molecule type" value="Genomic_DNA"/>
</dbReference>